<evidence type="ECO:0000313" key="2">
    <source>
        <dbReference type="Proteomes" id="UP000838756"/>
    </source>
</evidence>
<comment type="caution">
    <text evidence="1">The sequence shown here is derived from an EMBL/GenBank/DDBJ whole genome shotgun (WGS) entry which is preliminary data.</text>
</comment>
<sequence>MRVLHNVLKGVWSPPIHTDPAWWTLLIVTEDPCPVVVDMMLMITGYHYQPVTSALQAQWRTRVFSKKEKSFGHGPGTLSNYELVDFKRFKRNFPERYAELLGMQVSSRCGILSVSNKNAHSPEKLQVCAGDWTLFPRRKPKPYPLGYHRSHRLPTLLYFIEEYGHAARCS</sequence>
<dbReference type="Proteomes" id="UP000838756">
    <property type="component" value="Unassembled WGS sequence"/>
</dbReference>
<proteinExistence type="predicted"/>
<organism evidence="1 2">
    <name type="scientific">Pararge aegeria aegeria</name>
    <dbReference type="NCBI Taxonomy" id="348720"/>
    <lineage>
        <taxon>Eukaryota</taxon>
        <taxon>Metazoa</taxon>
        <taxon>Ecdysozoa</taxon>
        <taxon>Arthropoda</taxon>
        <taxon>Hexapoda</taxon>
        <taxon>Insecta</taxon>
        <taxon>Pterygota</taxon>
        <taxon>Neoptera</taxon>
        <taxon>Endopterygota</taxon>
        <taxon>Lepidoptera</taxon>
        <taxon>Glossata</taxon>
        <taxon>Ditrysia</taxon>
        <taxon>Papilionoidea</taxon>
        <taxon>Nymphalidae</taxon>
        <taxon>Satyrinae</taxon>
        <taxon>Satyrini</taxon>
        <taxon>Parargina</taxon>
        <taxon>Pararge</taxon>
    </lineage>
</organism>
<gene>
    <name evidence="1" type="primary">jg17869</name>
    <name evidence="1" type="ORF">PAEG_LOCUS27940</name>
</gene>
<protein>
    <submittedName>
        <fullName evidence="1">Jg17869 protein</fullName>
    </submittedName>
</protein>
<name>A0A8S4SQQ6_9NEOP</name>
<reference evidence="1" key="1">
    <citation type="submission" date="2022-03" db="EMBL/GenBank/DDBJ databases">
        <authorList>
            <person name="Lindestad O."/>
        </authorList>
    </citation>
    <scope>NUCLEOTIDE SEQUENCE</scope>
</reference>
<keyword evidence="2" id="KW-1185">Reference proteome</keyword>
<evidence type="ECO:0000313" key="1">
    <source>
        <dbReference type="EMBL" id="CAH2270016.1"/>
    </source>
</evidence>
<accession>A0A8S4SQQ6</accession>
<dbReference type="EMBL" id="CAKXAJ010026561">
    <property type="protein sequence ID" value="CAH2270016.1"/>
    <property type="molecule type" value="Genomic_DNA"/>
</dbReference>
<dbReference type="AlphaFoldDB" id="A0A8S4SQQ6"/>